<dbReference type="EMBL" id="BROD01000001">
    <property type="protein sequence ID" value="GKX66894.1"/>
    <property type="molecule type" value="Genomic_DNA"/>
</dbReference>
<comment type="caution">
    <text evidence="1">The sequence shown here is derived from an EMBL/GenBank/DDBJ whole genome shotgun (WGS) entry which is preliminary data.</text>
</comment>
<proteinExistence type="predicted"/>
<name>A0ACB5RDC3_9CLOT</name>
<evidence type="ECO:0000313" key="2">
    <source>
        <dbReference type="Proteomes" id="UP001058074"/>
    </source>
</evidence>
<dbReference type="Proteomes" id="UP001058074">
    <property type="component" value="Unassembled WGS sequence"/>
</dbReference>
<sequence length="555" mass="63108">MDIISLLNSKKYLKNSVSINESSYTTEFELRNGDIIPLQLYFSDEFPYKLPNIWIDMSKQAYIPVKPHITSNGYICYLDKEGVVWNDTPSITIDYVFERVEKVLFDKIKEKEFHREFIHYFASSKGCKYSISLVDNVSCVKEIKLIVNKNGSPMLFYDTSVNNLSQIKKESNIESNQVCNGIYIPLEKTLDIYVPNSHKFWSSEEIAELLNRSCSTETIDTINGLTKVRNNYYYLLNIPLITGESVLIGLWYYKLVDKNIIKGVPILNNQSMYDIRPIVPIRIDDERLLKRGGAIINGKESNILLIGCGSVGSDLLFLLARSGYKKITIVDADKLDVANTYRHFLGYNKSSTFLPKVDLLKTELEERYRGLKVNSINKDIFNALKTGEVELEKFNLIICAIGDVNQERLLNKYIIKTNTPAIFTWVEAYGIGGHALLINHDSKGCYNCYINDDLTNKINFSGKSNRPFVNNFDGCLGTFTKYGSMDSMQTANIAGRLAMELLQNKVEGNKLVSWKGYSQEFIDNGYTLSNSYYDFNAGIGERHIDISNGCKVCNG</sequence>
<evidence type="ECO:0000313" key="1">
    <source>
        <dbReference type="EMBL" id="GKX66894.1"/>
    </source>
</evidence>
<accession>A0ACB5RDC3</accession>
<protein>
    <submittedName>
        <fullName evidence="1">Uncharacterized protein</fullName>
    </submittedName>
</protein>
<reference evidence="1" key="1">
    <citation type="journal article" date="2025" name="Int. J. Syst. Evol. Microbiol.">
        <title>Inconstantimicrobium mannanitabidum sp. nov., a novel member of the family Clostridiaceae isolated from anoxic soil under the treatment of reductive soil disinfestation.</title>
        <authorList>
            <person name="Ueki A."/>
            <person name="Tonouchi A."/>
            <person name="Honma S."/>
            <person name="Kaku N."/>
            <person name="Ueki K."/>
        </authorList>
    </citation>
    <scope>NUCLEOTIDE SEQUENCE</scope>
    <source>
        <strain evidence="1">TW13</strain>
    </source>
</reference>
<gene>
    <name evidence="1" type="ORF">rsdtw13_21520</name>
</gene>
<organism evidence="1 2">
    <name type="scientific">Inconstantimicrobium mannanitabidum</name>
    <dbReference type="NCBI Taxonomy" id="1604901"/>
    <lineage>
        <taxon>Bacteria</taxon>
        <taxon>Bacillati</taxon>
        <taxon>Bacillota</taxon>
        <taxon>Clostridia</taxon>
        <taxon>Eubacteriales</taxon>
        <taxon>Clostridiaceae</taxon>
        <taxon>Inconstantimicrobium</taxon>
    </lineage>
</organism>
<keyword evidence="2" id="KW-1185">Reference proteome</keyword>